<dbReference type="GO" id="GO:0019371">
    <property type="term" value="P:cyclooxygenase pathway"/>
    <property type="evidence" value="ECO:0007669"/>
    <property type="project" value="TreeGrafter"/>
</dbReference>
<keyword evidence="3 6" id="KW-0560">Oxidoreductase</keyword>
<keyword evidence="5" id="KW-0349">Heme</keyword>
<dbReference type="GO" id="GO:0043005">
    <property type="term" value="C:neuron projection"/>
    <property type="evidence" value="ECO:0007669"/>
    <property type="project" value="TreeGrafter"/>
</dbReference>
<dbReference type="GO" id="GO:0020037">
    <property type="term" value="F:heme binding"/>
    <property type="evidence" value="ECO:0007669"/>
    <property type="project" value="InterPro"/>
</dbReference>
<keyword evidence="2" id="KW-0223">Dioxygenase</keyword>
<feature type="binding site" description="axial binding residue" evidence="5">
    <location>
        <position position="196"/>
    </location>
    <ligand>
        <name>heme b</name>
        <dbReference type="ChEBI" id="CHEBI:60344"/>
    </ligand>
    <ligandPart>
        <name>Fe</name>
        <dbReference type="ChEBI" id="CHEBI:18248"/>
    </ligandPart>
</feature>
<dbReference type="InterPro" id="IPR019791">
    <property type="entry name" value="Haem_peroxidase_animal"/>
</dbReference>
<dbReference type="PRINTS" id="PR00457">
    <property type="entry name" value="ANPEROXIDASE"/>
</dbReference>
<dbReference type="Pfam" id="PF03098">
    <property type="entry name" value="An_peroxidase"/>
    <property type="match status" value="1"/>
</dbReference>
<evidence type="ECO:0000256" key="3">
    <source>
        <dbReference type="ARBA" id="ARBA00023002"/>
    </source>
</evidence>
<dbReference type="EC" id="1.14.99.1" evidence="6"/>
<evidence type="ECO:0000313" key="6">
    <source>
        <dbReference type="EMBL" id="ALG96639.1"/>
    </source>
</evidence>
<protein>
    <submittedName>
        <fullName evidence="6">Cyclooxygenase-like protein</fullName>
        <ecNumber evidence="6">1.14.99.1</ecNumber>
    </submittedName>
</protein>
<evidence type="ECO:0000256" key="1">
    <source>
        <dbReference type="ARBA" id="ARBA00022723"/>
    </source>
</evidence>
<dbReference type="GO" id="GO:0004666">
    <property type="term" value="F:prostaglandin-endoperoxide synthase activity"/>
    <property type="evidence" value="ECO:0007669"/>
    <property type="project" value="UniProtKB-EC"/>
</dbReference>
<dbReference type="SUPFAM" id="SSF48113">
    <property type="entry name" value="Heme-dependent peroxidases"/>
    <property type="match status" value="1"/>
</dbReference>
<dbReference type="InterPro" id="IPR037120">
    <property type="entry name" value="Haem_peroxidase_sf_animal"/>
</dbReference>
<dbReference type="InterPro" id="IPR010255">
    <property type="entry name" value="Haem_peroxidase_sf"/>
</dbReference>
<dbReference type="PROSITE" id="PS50292">
    <property type="entry name" value="PEROXIDASE_3"/>
    <property type="match status" value="1"/>
</dbReference>
<dbReference type="GO" id="GO:0006979">
    <property type="term" value="P:response to oxidative stress"/>
    <property type="evidence" value="ECO:0007669"/>
    <property type="project" value="InterPro"/>
</dbReference>
<dbReference type="PANTHER" id="PTHR11903:SF39">
    <property type="entry name" value="PROSTAGLANDIN G_H SYNTHASE 2-LIKE"/>
    <property type="match status" value="1"/>
</dbReference>
<dbReference type="GO" id="GO:0005737">
    <property type="term" value="C:cytoplasm"/>
    <property type="evidence" value="ECO:0007669"/>
    <property type="project" value="TreeGrafter"/>
</dbReference>
<reference evidence="6" key="1">
    <citation type="journal article" date="2015" name="J. Mol. Evol.">
        <title>Reconstruction of cyclooxygenase evolution in animals suggests variable, lineage-specific duplications, and homologs with low sequence identity.</title>
        <authorList>
            <person name="Havird J.C."/>
            <person name="Kocot K.M."/>
            <person name="Brannock P.M."/>
            <person name="Cannon J.T."/>
            <person name="Waits D.S."/>
            <person name="Weese D.A."/>
            <person name="Santos S.R."/>
            <person name="Halanych K.M."/>
        </authorList>
    </citation>
    <scope>NUCLEOTIDE SEQUENCE</scope>
</reference>
<dbReference type="GO" id="GO:0046872">
    <property type="term" value="F:metal ion binding"/>
    <property type="evidence" value="ECO:0007669"/>
    <property type="project" value="UniProtKB-KW"/>
</dbReference>
<dbReference type="EMBL" id="KM437926">
    <property type="protein sequence ID" value="ALG96639.1"/>
    <property type="molecule type" value="mRNA"/>
</dbReference>
<evidence type="ECO:0000256" key="5">
    <source>
        <dbReference type="PIRSR" id="PIRSR619791-2"/>
    </source>
</evidence>
<proteinExistence type="evidence at transcript level"/>
<keyword evidence="1 5" id="KW-0479">Metal-binding</keyword>
<evidence type="ECO:0000256" key="2">
    <source>
        <dbReference type="ARBA" id="ARBA00022964"/>
    </source>
</evidence>
<sequence length="391" mass="45181">MDTNVFFSHFAQHFSHMFLKTDHKLGPAYTWGTHQIDGSNIYGPDEAWRRKLRSLRNGKLRSRMVNGEEWPLSVAEVPVAMRRLPNQRDEDLFALGHEFYTFSPGLIMVSTIWLREHNRVCDVLKAKHPEWDDEQLYQTARNIVTGEVSVLIMQQYVKHVSQYKFDPLLDPTVIFDDGIRFIHSVPYEYNIMYHWHAQATDYYDVGDQRFTPNQFLFNTSIPIDYGIERMVDAAVRQRAGKICGRNHGASTLKVAIETLKQSRQLRTASFNQYRKRFGFEPYTSFTEITGGDRELARAMEDLYGHVDGVELYVGLMLEEPRVGILSHTMLYLAGPTTFQGLMANPLLSNDWWRPSTFGGETGFDIVKGVDLQSLFCRNMKECPRVAFTVPK</sequence>
<keyword evidence="4 5" id="KW-0408">Iron</keyword>
<dbReference type="PANTHER" id="PTHR11903">
    <property type="entry name" value="PROSTAGLANDIN G/H SYNTHASE"/>
    <property type="match status" value="1"/>
</dbReference>
<accession>A0A0U2KWQ1</accession>
<dbReference type="GO" id="GO:0016702">
    <property type="term" value="F:oxidoreductase activity, acting on single donors with incorporation of molecular oxygen, incorporation of two atoms of oxygen"/>
    <property type="evidence" value="ECO:0007669"/>
    <property type="project" value="TreeGrafter"/>
</dbReference>
<dbReference type="AlphaFoldDB" id="A0A0U2KWQ1"/>
<dbReference type="Gene3D" id="1.10.640.10">
    <property type="entry name" value="Haem peroxidase domain superfamily, animal type"/>
    <property type="match status" value="1"/>
</dbReference>
<evidence type="ECO:0000256" key="4">
    <source>
        <dbReference type="ARBA" id="ARBA00023004"/>
    </source>
</evidence>
<name>A0A0U2KWQ1_9ANNE</name>
<organism evidence="6">
    <name type="scientific">Phascolosoma agassizii</name>
    <dbReference type="NCBI Taxonomy" id="360543"/>
    <lineage>
        <taxon>Eukaryota</taxon>
        <taxon>Metazoa</taxon>
        <taxon>Spiralia</taxon>
        <taxon>Lophotrochozoa</taxon>
        <taxon>Annelida</taxon>
        <taxon>Sipuncula</taxon>
        <taxon>Phascolosomatidea</taxon>
        <taxon>Phascolosomatiformes</taxon>
        <taxon>Phascolosomatidae</taxon>
        <taxon>Phascolosoma</taxon>
    </lineage>
</organism>
<dbReference type="GO" id="GO:0004601">
    <property type="term" value="F:peroxidase activity"/>
    <property type="evidence" value="ECO:0007669"/>
    <property type="project" value="InterPro"/>
</dbReference>
<dbReference type="InterPro" id="IPR050783">
    <property type="entry name" value="Oxylipin_biosynth_metab"/>
</dbReference>